<dbReference type="Pfam" id="PF00213">
    <property type="entry name" value="OSCP"/>
    <property type="match status" value="1"/>
</dbReference>
<evidence type="ECO:0000256" key="6">
    <source>
        <dbReference type="ARBA" id="ARBA00023136"/>
    </source>
</evidence>
<organism evidence="9">
    <name type="scientific">Ixodes ricinus</name>
    <name type="common">Common tick</name>
    <name type="synonym">Acarus ricinus</name>
    <dbReference type="NCBI Taxonomy" id="34613"/>
    <lineage>
        <taxon>Eukaryota</taxon>
        <taxon>Metazoa</taxon>
        <taxon>Ecdysozoa</taxon>
        <taxon>Arthropoda</taxon>
        <taxon>Chelicerata</taxon>
        <taxon>Arachnida</taxon>
        <taxon>Acari</taxon>
        <taxon>Parasitiformes</taxon>
        <taxon>Ixodida</taxon>
        <taxon>Ixodoidea</taxon>
        <taxon>Ixodidae</taxon>
        <taxon>Ixodinae</taxon>
        <taxon>Ixodes</taxon>
    </lineage>
</organism>
<dbReference type="InterPro" id="IPR026015">
    <property type="entry name" value="ATP_synth_OSCP/delta_N_sf"/>
</dbReference>
<dbReference type="PANTHER" id="PTHR11910">
    <property type="entry name" value="ATP SYNTHASE DELTA CHAIN"/>
    <property type="match status" value="1"/>
</dbReference>
<dbReference type="NCBIfam" id="TIGR01145">
    <property type="entry name" value="ATP_synt_delta"/>
    <property type="match status" value="1"/>
</dbReference>
<dbReference type="Gene3D" id="1.10.520.20">
    <property type="entry name" value="N-terminal domain of the delta subunit of the F1F0-ATP synthase"/>
    <property type="match status" value="1"/>
</dbReference>
<comment type="similarity">
    <text evidence="2">Belongs to the ATPase delta chain family.</text>
</comment>
<dbReference type="PRINTS" id="PR00125">
    <property type="entry name" value="ATPASEDELTA"/>
</dbReference>
<dbReference type="SUPFAM" id="SSF47928">
    <property type="entry name" value="N-terminal domain of the delta subunit of the F1F0-ATP synthase"/>
    <property type="match status" value="1"/>
</dbReference>
<evidence type="ECO:0000256" key="3">
    <source>
        <dbReference type="ARBA" id="ARBA00022448"/>
    </source>
</evidence>
<evidence type="ECO:0000256" key="7">
    <source>
        <dbReference type="ARBA" id="ARBA00023310"/>
    </source>
</evidence>
<evidence type="ECO:0000256" key="5">
    <source>
        <dbReference type="ARBA" id="ARBA00023065"/>
    </source>
</evidence>
<keyword evidence="5" id="KW-0406">Ion transport</keyword>
<evidence type="ECO:0000256" key="8">
    <source>
        <dbReference type="ARBA" id="ARBA00033369"/>
    </source>
</evidence>
<reference evidence="9" key="1">
    <citation type="submission" date="2012-12" db="EMBL/GenBank/DDBJ databases">
        <title>Identification and characterization of a phenylalanine ammonia-lyase gene family in Isatis indigotica Fort.</title>
        <authorList>
            <person name="Liu Q."/>
            <person name="Chen J."/>
            <person name="Zhou X."/>
            <person name="Di P."/>
            <person name="Xiao Y."/>
            <person name="Xuan H."/>
            <person name="Zhang L."/>
            <person name="Chen W."/>
        </authorList>
    </citation>
    <scope>NUCLEOTIDE SEQUENCE</scope>
    <source>
        <tissue evidence="9">Salivary gland</tissue>
    </source>
</reference>
<accession>A0A0K8R8N0</accession>
<sequence length="211" mass="22909">MANCGRMLVLTRQFSTTNPARAGLVKPPLAVFGIPGRYATALFSAASKEKKLDAVEKDLLKFKGLIEQDKRLAQFVDDPLIKKSLKRDALSEALKKQQFNALTINFVGALCDNGRARDVRGVINAFNRIMGAVRGELLCEVVTAKPLDAAAEKDLEAALQMFLKKGQVLLISKKVDPSILGGMLVSIGDKFVDMSISSKVKAYTALLKQAV</sequence>
<evidence type="ECO:0000256" key="2">
    <source>
        <dbReference type="ARBA" id="ARBA00007046"/>
    </source>
</evidence>
<name>A0A0K8R8N0_IXORI</name>
<dbReference type="AlphaFoldDB" id="A0A0K8R8N0"/>
<keyword evidence="4" id="KW-0375">Hydrogen ion transport</keyword>
<dbReference type="InterPro" id="IPR000711">
    <property type="entry name" value="ATPase_OSCP/dsu"/>
</dbReference>
<dbReference type="GO" id="GO:0046933">
    <property type="term" value="F:proton-transporting ATP synthase activity, rotational mechanism"/>
    <property type="evidence" value="ECO:0007669"/>
    <property type="project" value="InterPro"/>
</dbReference>
<protein>
    <recommendedName>
        <fullName evidence="8">Oligomycin sensitivity conferral protein</fullName>
    </recommendedName>
</protein>
<dbReference type="EMBL" id="GADI01006590">
    <property type="protein sequence ID" value="JAA67218.1"/>
    <property type="molecule type" value="mRNA"/>
</dbReference>
<keyword evidence="6" id="KW-0472">Membrane</keyword>
<dbReference type="HAMAP" id="MF_01416">
    <property type="entry name" value="ATP_synth_delta_bact"/>
    <property type="match status" value="1"/>
</dbReference>
<keyword evidence="3" id="KW-0813">Transport</keyword>
<proteinExistence type="evidence at transcript level"/>
<evidence type="ECO:0000256" key="1">
    <source>
        <dbReference type="ARBA" id="ARBA00004370"/>
    </source>
</evidence>
<comment type="subcellular location">
    <subcellularLocation>
        <location evidence="1">Membrane</location>
    </subcellularLocation>
</comment>
<dbReference type="GO" id="GO:0016020">
    <property type="term" value="C:membrane"/>
    <property type="evidence" value="ECO:0007669"/>
    <property type="project" value="UniProtKB-SubCell"/>
</dbReference>
<evidence type="ECO:0000313" key="9">
    <source>
        <dbReference type="EMBL" id="JAA67218.1"/>
    </source>
</evidence>
<keyword evidence="7" id="KW-0066">ATP synthesis</keyword>
<evidence type="ECO:0000256" key="4">
    <source>
        <dbReference type="ARBA" id="ARBA00022781"/>
    </source>
</evidence>